<dbReference type="Gene3D" id="2.30.30.700">
    <property type="entry name" value="SLA1 homology domain 1"/>
    <property type="match status" value="1"/>
</dbReference>
<feature type="domain" description="SLA1 homology" evidence="3">
    <location>
        <begin position="31"/>
        <end position="84"/>
    </location>
</feature>
<feature type="region of interest" description="Disordered" evidence="1">
    <location>
        <begin position="82"/>
        <end position="106"/>
    </location>
</feature>
<dbReference type="KEGG" id="rul:UC8_48940"/>
<feature type="signal peptide" evidence="2">
    <location>
        <begin position="1"/>
        <end position="27"/>
    </location>
</feature>
<keyword evidence="5" id="KW-1185">Reference proteome</keyword>
<dbReference type="GO" id="GO:0042802">
    <property type="term" value="F:identical protein binding"/>
    <property type="evidence" value="ECO:0007669"/>
    <property type="project" value="InterPro"/>
</dbReference>
<dbReference type="Pfam" id="PF03983">
    <property type="entry name" value="SHD1"/>
    <property type="match status" value="1"/>
</dbReference>
<dbReference type="Proteomes" id="UP000325286">
    <property type="component" value="Chromosome"/>
</dbReference>
<name>A0A5B9QXV9_9BACT</name>
<dbReference type="GO" id="GO:0030674">
    <property type="term" value="F:protein-macromolecule adaptor activity"/>
    <property type="evidence" value="ECO:0007669"/>
    <property type="project" value="InterPro"/>
</dbReference>
<proteinExistence type="predicted"/>
<dbReference type="GO" id="GO:0043130">
    <property type="term" value="F:ubiquitin binding"/>
    <property type="evidence" value="ECO:0007669"/>
    <property type="project" value="InterPro"/>
</dbReference>
<dbReference type="AlphaFoldDB" id="A0A5B9QXV9"/>
<sequence precursor="true">MLSSLMARRVVACCLVFVLATSLQDLADAQEVARTWTSSDGKKIEATLQAVEGDQITLVRADGKTFTIPLARLSHADQAYAKAAATKPGNSESAASEPQPAAEAMTPQRYQQLLAELAAPESVGVRLVNDSVVQLAPFVQIDMAAEAENFVWRKVAALPPVFVAEGTEGHEGERLVFKVQPKMPAETANKVEFNTLVQLLKEAKFEGLKATDIEALNDDGTQYQFYVGGTSPAGGEQHFYTYLIYLADRVLVFQASAASDERATAIIQLGPTAQLLEAPVDGNLPDAVRRDLEQTLTRMRASLEGDDSVATTLELLMSDETLEQMKSEPQRWEQIQQAFKKRKKEELLAAIAKIDFGKATYDAAASQVTFPIGRRPLVFVKKNGRWSIEN</sequence>
<evidence type="ECO:0000313" key="4">
    <source>
        <dbReference type="EMBL" id="QEG42852.1"/>
    </source>
</evidence>
<organism evidence="4 5">
    <name type="scientific">Roseimaritima ulvae</name>
    <dbReference type="NCBI Taxonomy" id="980254"/>
    <lineage>
        <taxon>Bacteria</taxon>
        <taxon>Pseudomonadati</taxon>
        <taxon>Planctomycetota</taxon>
        <taxon>Planctomycetia</taxon>
        <taxon>Pirellulales</taxon>
        <taxon>Pirellulaceae</taxon>
        <taxon>Roseimaritima</taxon>
    </lineage>
</organism>
<gene>
    <name evidence="4" type="ORF">UC8_48940</name>
</gene>
<reference evidence="4 5" key="1">
    <citation type="submission" date="2019-08" db="EMBL/GenBank/DDBJ databases">
        <title>Deep-cultivation of Planctomycetes and their phenomic and genomic characterization uncovers novel biology.</title>
        <authorList>
            <person name="Wiegand S."/>
            <person name="Jogler M."/>
            <person name="Boedeker C."/>
            <person name="Pinto D."/>
            <person name="Vollmers J."/>
            <person name="Rivas-Marin E."/>
            <person name="Kohn T."/>
            <person name="Peeters S.H."/>
            <person name="Heuer A."/>
            <person name="Rast P."/>
            <person name="Oberbeckmann S."/>
            <person name="Bunk B."/>
            <person name="Jeske O."/>
            <person name="Meyerdierks A."/>
            <person name="Storesund J.E."/>
            <person name="Kallscheuer N."/>
            <person name="Luecker S."/>
            <person name="Lage O.M."/>
            <person name="Pohl T."/>
            <person name="Merkel B.J."/>
            <person name="Hornburger P."/>
            <person name="Mueller R.-W."/>
            <person name="Bruemmer F."/>
            <person name="Labrenz M."/>
            <person name="Spormann A.M."/>
            <person name="Op den Camp H."/>
            <person name="Overmann J."/>
            <person name="Amann R."/>
            <person name="Jetten M.S.M."/>
            <person name="Mascher T."/>
            <person name="Medema M.H."/>
            <person name="Devos D.P."/>
            <person name="Kaster A.-K."/>
            <person name="Ovreas L."/>
            <person name="Rohde M."/>
            <person name="Galperin M.Y."/>
            <person name="Jogler C."/>
        </authorList>
    </citation>
    <scope>NUCLEOTIDE SEQUENCE [LARGE SCALE GENOMIC DNA]</scope>
    <source>
        <strain evidence="4 5">UC8</strain>
    </source>
</reference>
<keyword evidence="2" id="KW-0732">Signal</keyword>
<dbReference type="GO" id="GO:0008092">
    <property type="term" value="F:cytoskeletal protein binding"/>
    <property type="evidence" value="ECO:0007669"/>
    <property type="project" value="InterPro"/>
</dbReference>
<evidence type="ECO:0000259" key="3">
    <source>
        <dbReference type="Pfam" id="PF03983"/>
    </source>
</evidence>
<accession>A0A5B9QXV9</accession>
<dbReference type="EMBL" id="CP042914">
    <property type="protein sequence ID" value="QEG42852.1"/>
    <property type="molecule type" value="Genomic_DNA"/>
</dbReference>
<feature type="compositionally biased region" description="Low complexity" evidence="1">
    <location>
        <begin position="82"/>
        <end position="104"/>
    </location>
</feature>
<dbReference type="RefSeq" id="WP_084426395.1">
    <property type="nucleotide sequence ID" value="NZ_CP042914.1"/>
</dbReference>
<evidence type="ECO:0000313" key="5">
    <source>
        <dbReference type="Proteomes" id="UP000325286"/>
    </source>
</evidence>
<evidence type="ECO:0000256" key="1">
    <source>
        <dbReference type="SAM" id="MobiDB-lite"/>
    </source>
</evidence>
<dbReference type="OrthoDB" id="185998at2"/>
<protein>
    <recommendedName>
        <fullName evidence="3">SLA1 homology domain-containing protein</fullName>
    </recommendedName>
</protein>
<evidence type="ECO:0000256" key="2">
    <source>
        <dbReference type="SAM" id="SignalP"/>
    </source>
</evidence>
<feature type="chain" id="PRO_5022966986" description="SLA1 homology domain-containing protein" evidence="2">
    <location>
        <begin position="28"/>
        <end position="390"/>
    </location>
</feature>
<dbReference type="InterPro" id="IPR007131">
    <property type="entry name" value="SHD1"/>
</dbReference>